<dbReference type="RefSeq" id="WP_099614681.1">
    <property type="nucleotide sequence ID" value="NZ_KZ319371.1"/>
</dbReference>
<name>A0A2G1UJU4_9GAMM</name>
<reference evidence="2 3" key="1">
    <citation type="submission" date="2017-09" db="EMBL/GenBank/DDBJ databases">
        <title>The draft genome sequences of Marinobacter sp. PWS21.</title>
        <authorList>
            <person name="Cao J."/>
        </authorList>
    </citation>
    <scope>NUCLEOTIDE SEQUENCE [LARGE SCALE GENOMIC DNA]</scope>
    <source>
        <strain evidence="2 3">PWS21</strain>
    </source>
</reference>
<keyword evidence="3" id="KW-1185">Reference proteome</keyword>
<dbReference type="PANTHER" id="PTHR23308">
    <property type="entry name" value="NUCLEAR INHIBITOR OF PROTEIN PHOSPHATASE-1"/>
    <property type="match status" value="1"/>
</dbReference>
<protein>
    <submittedName>
        <fullName evidence="2">FHA domain-containing protein</fullName>
    </submittedName>
</protein>
<dbReference type="EMBL" id="NTFH01000008">
    <property type="protein sequence ID" value="PHQ14764.1"/>
    <property type="molecule type" value="Genomic_DNA"/>
</dbReference>
<evidence type="ECO:0000259" key="1">
    <source>
        <dbReference type="PROSITE" id="PS50006"/>
    </source>
</evidence>
<sequence>MASLSQLVDNVVVMSFDLDQSLVTIGRRAENSIRIDEISVSGQHAVIEAIPNAYLDGVTDYYISDCNSTNGTLVNDLRVSERQRLNSNDLIRIGWNEFRFIDDSENALEQTAYILEE</sequence>
<dbReference type="InterPro" id="IPR008984">
    <property type="entry name" value="SMAD_FHA_dom_sf"/>
</dbReference>
<dbReference type="SUPFAM" id="SSF49879">
    <property type="entry name" value="SMAD/FHA domain"/>
    <property type="match status" value="1"/>
</dbReference>
<dbReference type="CDD" id="cd00060">
    <property type="entry name" value="FHA"/>
    <property type="match status" value="1"/>
</dbReference>
<dbReference type="InterPro" id="IPR000253">
    <property type="entry name" value="FHA_dom"/>
</dbReference>
<proteinExistence type="predicted"/>
<dbReference type="InterPro" id="IPR050923">
    <property type="entry name" value="Cell_Proc_Reg/RNA_Proc"/>
</dbReference>
<dbReference type="AlphaFoldDB" id="A0A2G1UJU4"/>
<accession>A0A2G1UJU4</accession>
<dbReference type="Proteomes" id="UP000231409">
    <property type="component" value="Unassembled WGS sequence"/>
</dbReference>
<dbReference type="PROSITE" id="PS50006">
    <property type="entry name" value="FHA_DOMAIN"/>
    <property type="match status" value="1"/>
</dbReference>
<dbReference type="Pfam" id="PF00498">
    <property type="entry name" value="FHA"/>
    <property type="match status" value="1"/>
</dbReference>
<evidence type="ECO:0000313" key="2">
    <source>
        <dbReference type="EMBL" id="PHQ14764.1"/>
    </source>
</evidence>
<dbReference type="Gene3D" id="2.60.200.20">
    <property type="match status" value="1"/>
</dbReference>
<comment type="caution">
    <text evidence="2">The sequence shown here is derived from an EMBL/GenBank/DDBJ whole genome shotgun (WGS) entry which is preliminary data.</text>
</comment>
<feature type="domain" description="FHA" evidence="1">
    <location>
        <begin position="23"/>
        <end position="79"/>
    </location>
</feature>
<evidence type="ECO:0000313" key="3">
    <source>
        <dbReference type="Proteomes" id="UP000231409"/>
    </source>
</evidence>
<dbReference type="SMART" id="SM00240">
    <property type="entry name" value="FHA"/>
    <property type="match status" value="1"/>
</dbReference>
<organism evidence="2 3">
    <name type="scientific">Marinobacter profundi</name>
    <dbReference type="NCBI Taxonomy" id="2666256"/>
    <lineage>
        <taxon>Bacteria</taxon>
        <taxon>Pseudomonadati</taxon>
        <taxon>Pseudomonadota</taxon>
        <taxon>Gammaproteobacteria</taxon>
        <taxon>Pseudomonadales</taxon>
        <taxon>Marinobacteraceae</taxon>
        <taxon>Marinobacter</taxon>
    </lineage>
</organism>
<gene>
    <name evidence="2" type="ORF">CLH61_10410</name>
</gene>